<keyword evidence="3" id="KW-0472">Membrane</keyword>
<feature type="transmembrane region" description="Helical" evidence="3">
    <location>
        <begin position="289"/>
        <end position="306"/>
    </location>
</feature>
<feature type="transmembrane region" description="Helical" evidence="3">
    <location>
        <begin position="263"/>
        <end position="283"/>
    </location>
</feature>
<feature type="transmembrane region" description="Helical" evidence="3">
    <location>
        <begin position="150"/>
        <end position="170"/>
    </location>
</feature>
<feature type="transmembrane region" description="Helical" evidence="3">
    <location>
        <begin position="202"/>
        <end position="220"/>
    </location>
</feature>
<evidence type="ECO:0000256" key="3">
    <source>
        <dbReference type="SAM" id="Phobius"/>
    </source>
</evidence>
<protein>
    <recommendedName>
        <fullName evidence="4">EamA domain-containing protein</fullName>
    </recommendedName>
</protein>
<dbReference type="Gene3D" id="1.10.3730.20">
    <property type="match status" value="1"/>
</dbReference>
<dbReference type="STRING" id="479433.Caci_5800"/>
<keyword evidence="3" id="KW-0812">Transmembrane</keyword>
<name>C7QDN4_CATAD</name>
<comment type="similarity">
    <text evidence="1">Belongs to the EamA transporter family.</text>
</comment>
<dbReference type="InParanoid" id="C7QDN4"/>
<keyword evidence="6" id="KW-1185">Reference proteome</keyword>
<dbReference type="eggNOG" id="COG5006">
    <property type="taxonomic scope" value="Bacteria"/>
</dbReference>
<keyword evidence="3" id="KW-1133">Transmembrane helix</keyword>
<feature type="transmembrane region" description="Helical" evidence="3">
    <location>
        <begin position="63"/>
        <end position="87"/>
    </location>
</feature>
<reference evidence="5 6" key="1">
    <citation type="journal article" date="2009" name="Stand. Genomic Sci.">
        <title>Complete genome sequence of Catenulispora acidiphila type strain (ID 139908).</title>
        <authorList>
            <person name="Copeland A."/>
            <person name="Lapidus A."/>
            <person name="Glavina Del Rio T."/>
            <person name="Nolan M."/>
            <person name="Lucas S."/>
            <person name="Chen F."/>
            <person name="Tice H."/>
            <person name="Cheng J.F."/>
            <person name="Bruce D."/>
            <person name="Goodwin L."/>
            <person name="Pitluck S."/>
            <person name="Mikhailova N."/>
            <person name="Pati A."/>
            <person name="Ivanova N."/>
            <person name="Mavromatis K."/>
            <person name="Chen A."/>
            <person name="Palaniappan K."/>
            <person name="Chain P."/>
            <person name="Land M."/>
            <person name="Hauser L."/>
            <person name="Chang Y.J."/>
            <person name="Jeffries C.D."/>
            <person name="Chertkov O."/>
            <person name="Brettin T."/>
            <person name="Detter J.C."/>
            <person name="Han C."/>
            <person name="Ali Z."/>
            <person name="Tindall B.J."/>
            <person name="Goker M."/>
            <person name="Bristow J."/>
            <person name="Eisen J.A."/>
            <person name="Markowitz V."/>
            <person name="Hugenholtz P."/>
            <person name="Kyrpides N.C."/>
            <person name="Klenk H.P."/>
        </authorList>
    </citation>
    <scope>NUCLEOTIDE SEQUENCE [LARGE SCALE GENOMIC DNA]</scope>
    <source>
        <strain evidence="6">DSM 44928 / JCM 14897 / NBRC 102108 / NRRL B-24433 / ID139908</strain>
    </source>
</reference>
<dbReference type="InterPro" id="IPR037185">
    <property type="entry name" value="EmrE-like"/>
</dbReference>
<evidence type="ECO:0000313" key="6">
    <source>
        <dbReference type="Proteomes" id="UP000000851"/>
    </source>
</evidence>
<organism evidence="5 6">
    <name type="scientific">Catenulispora acidiphila (strain DSM 44928 / JCM 14897 / NBRC 102108 / NRRL B-24433 / ID139908)</name>
    <dbReference type="NCBI Taxonomy" id="479433"/>
    <lineage>
        <taxon>Bacteria</taxon>
        <taxon>Bacillati</taxon>
        <taxon>Actinomycetota</taxon>
        <taxon>Actinomycetes</taxon>
        <taxon>Catenulisporales</taxon>
        <taxon>Catenulisporaceae</taxon>
        <taxon>Catenulispora</taxon>
    </lineage>
</organism>
<dbReference type="Proteomes" id="UP000000851">
    <property type="component" value="Chromosome"/>
</dbReference>
<sequence length="322" mass="33220">MHNPPMATPSVETTEHSTSGAGARAGSGPTAMASRALGAIPPTMLVLLDILSAQLGSALAKHLFGAVGSFGAVALRLFFASTVLLLFWRPSLRLERRTWMVVLGYGIVLGSMNLCFYQSLARIPLGVAVTTEFLGPLAVAAAGSRRWLDALWALLAGGGVLLLTEGGGALDLVGVLFALAAGTFWGLYILMGAALGRHTTEGDGLALGMAVAALMTVPFGVAESGTAVLRPWVLLLGLGVALLSSVLPYTLDLEALRKMPPRVFGILMSLEPAVAALIGLVVLGESLGWSQWLAILFVVAASVGATRGTQSSEVTTSPEMVG</sequence>
<dbReference type="AlphaFoldDB" id="C7QDN4"/>
<dbReference type="SUPFAM" id="SSF103481">
    <property type="entry name" value="Multidrug resistance efflux transporter EmrE"/>
    <property type="match status" value="2"/>
</dbReference>
<evidence type="ECO:0000256" key="2">
    <source>
        <dbReference type="SAM" id="MobiDB-lite"/>
    </source>
</evidence>
<evidence type="ECO:0000259" key="4">
    <source>
        <dbReference type="Pfam" id="PF00892"/>
    </source>
</evidence>
<accession>C7QDN4</accession>
<feature type="transmembrane region" description="Helical" evidence="3">
    <location>
        <begin position="176"/>
        <end position="195"/>
    </location>
</feature>
<gene>
    <name evidence="5" type="ordered locus">Caci_5800</name>
</gene>
<dbReference type="Pfam" id="PF00892">
    <property type="entry name" value="EamA"/>
    <property type="match status" value="1"/>
</dbReference>
<feature type="transmembrane region" description="Helical" evidence="3">
    <location>
        <begin position="99"/>
        <end position="119"/>
    </location>
</feature>
<proteinExistence type="inferred from homology"/>
<feature type="compositionally biased region" description="Low complexity" evidence="2">
    <location>
        <begin position="17"/>
        <end position="29"/>
    </location>
</feature>
<dbReference type="PANTHER" id="PTHR22911:SF37">
    <property type="entry name" value="THREONINE_HOMOSERINE EXPORTER RHTA"/>
    <property type="match status" value="1"/>
</dbReference>
<evidence type="ECO:0000256" key="1">
    <source>
        <dbReference type="ARBA" id="ARBA00007362"/>
    </source>
</evidence>
<feature type="transmembrane region" description="Helical" evidence="3">
    <location>
        <begin position="125"/>
        <end position="143"/>
    </location>
</feature>
<dbReference type="PANTHER" id="PTHR22911">
    <property type="entry name" value="ACYL-MALONYL CONDENSING ENZYME-RELATED"/>
    <property type="match status" value="1"/>
</dbReference>
<feature type="transmembrane region" description="Helical" evidence="3">
    <location>
        <begin position="232"/>
        <end position="251"/>
    </location>
</feature>
<dbReference type="EMBL" id="CP001700">
    <property type="protein sequence ID" value="ACU74658.1"/>
    <property type="molecule type" value="Genomic_DNA"/>
</dbReference>
<dbReference type="KEGG" id="cai:Caci_5800"/>
<feature type="domain" description="EamA" evidence="4">
    <location>
        <begin position="173"/>
        <end position="304"/>
    </location>
</feature>
<dbReference type="GO" id="GO:0015565">
    <property type="term" value="F:threonine efflux transmembrane transporter activity"/>
    <property type="evidence" value="ECO:0007669"/>
    <property type="project" value="TreeGrafter"/>
</dbReference>
<dbReference type="GO" id="GO:0005886">
    <property type="term" value="C:plasma membrane"/>
    <property type="evidence" value="ECO:0007669"/>
    <property type="project" value="TreeGrafter"/>
</dbReference>
<dbReference type="HOGENOM" id="CLU_057295_0_2_11"/>
<dbReference type="InterPro" id="IPR000620">
    <property type="entry name" value="EamA_dom"/>
</dbReference>
<evidence type="ECO:0000313" key="5">
    <source>
        <dbReference type="EMBL" id="ACU74658.1"/>
    </source>
</evidence>
<feature type="region of interest" description="Disordered" evidence="2">
    <location>
        <begin position="1"/>
        <end position="29"/>
    </location>
</feature>